<feature type="repeat" description="ANK" evidence="3">
    <location>
        <begin position="140"/>
        <end position="172"/>
    </location>
</feature>
<evidence type="ECO:0000256" key="4">
    <source>
        <dbReference type="SAM" id="MobiDB-lite"/>
    </source>
</evidence>
<reference evidence="6" key="1">
    <citation type="journal article" date="2017" name="Nat. Microbiol.">
        <title>Global analysis of biosynthetic gene clusters reveals vast potential of secondary metabolite production in Penicillium species.</title>
        <authorList>
            <person name="Nielsen J.C."/>
            <person name="Grijseels S."/>
            <person name="Prigent S."/>
            <person name="Ji B."/>
            <person name="Dainat J."/>
            <person name="Nielsen K.F."/>
            <person name="Frisvad J.C."/>
            <person name="Workman M."/>
            <person name="Nielsen J."/>
        </authorList>
    </citation>
    <scope>NUCLEOTIDE SEQUENCE [LARGE SCALE GENOMIC DNA]</scope>
    <source>
        <strain evidence="6">IBT 29486</strain>
    </source>
</reference>
<keyword evidence="6" id="KW-1185">Reference proteome</keyword>
<evidence type="ECO:0000256" key="3">
    <source>
        <dbReference type="PROSITE-ProRule" id="PRU00023"/>
    </source>
</evidence>
<feature type="compositionally biased region" description="Basic and acidic residues" evidence="4">
    <location>
        <begin position="963"/>
        <end position="972"/>
    </location>
</feature>
<dbReference type="Gene3D" id="1.25.40.20">
    <property type="entry name" value="Ankyrin repeat-containing domain"/>
    <property type="match status" value="6"/>
</dbReference>
<evidence type="ECO:0000313" key="6">
    <source>
        <dbReference type="Proteomes" id="UP000191518"/>
    </source>
</evidence>
<dbReference type="SMART" id="SM00248">
    <property type="entry name" value="ANK"/>
    <property type="match status" value="14"/>
</dbReference>
<dbReference type="Proteomes" id="UP000191518">
    <property type="component" value="Unassembled WGS sequence"/>
</dbReference>
<dbReference type="STRING" id="29845.A0A1V6S537"/>
<dbReference type="PROSITE" id="PS50297">
    <property type="entry name" value="ANK_REP_REGION"/>
    <property type="match status" value="8"/>
</dbReference>
<feature type="region of interest" description="Disordered" evidence="4">
    <location>
        <begin position="955"/>
        <end position="974"/>
    </location>
</feature>
<dbReference type="Pfam" id="PF12796">
    <property type="entry name" value="Ank_2"/>
    <property type="match status" value="6"/>
</dbReference>
<feature type="repeat" description="ANK" evidence="3">
    <location>
        <begin position="345"/>
        <end position="377"/>
    </location>
</feature>
<feature type="repeat" description="ANK" evidence="3">
    <location>
        <begin position="239"/>
        <end position="271"/>
    </location>
</feature>
<feature type="repeat" description="ANK" evidence="3">
    <location>
        <begin position="272"/>
        <end position="304"/>
    </location>
</feature>
<feature type="repeat" description="ANK" evidence="3">
    <location>
        <begin position="40"/>
        <end position="72"/>
    </location>
</feature>
<dbReference type="EMBL" id="MDYP01000007">
    <property type="protein sequence ID" value="OQE09161.1"/>
    <property type="molecule type" value="Genomic_DNA"/>
</dbReference>
<sequence length="1352" mass="151679">MSTGTESMCLACGAQLSSPDTDTENVDINEEFGVEDPDSDGNTPLHRAVQSGSQAGTLALLKRNLPVDPVNNYNQNTPLIDASVEGHEGIVLILLHHGADTESRNAHGNTPLLVAAFNGHEKVVSILLSHKAEVDSRNNSQNTPLQLAAFAGYDKIVSRLLESGAEIDSCNNEKNTSLQLAASAGHDRAAFVLLSHKAEVDSCNDTGNTSLQLACTEGHEEVARILLQHGAGVDSFNYDGYTPLHFAAENGKARIVALLLSKHAGHSRMDEIRRVPLHLACNKGFRDIAEMLLKAGADVNVETDGKWTPLHFACAKDKDQKDGEMIDVIKFLIANGARVNQATDTGITPLHFACTSVHPSAIEYLVRKGANIHQQNDEGESPFQLALEAPSIREYEPLLYEKAGLLRTNEEGWSVLHKACFENTLEKVEALLSDVRLDPSIPNAAGKSALGLAVDQGYQSLALCLLGSEQYYPASPVKRCGCLTSRTELSDIETKLSQYYRDSTLSDTQLGSIAYWMIANKSERFFENLPQPGLHKSPHYKGGMHALHIAAQYGNLNLIQGNLSDLNPDDTSEDGSTALHASAAFGHREITEILLHRNPISHNGQVALKLIVDRILQPDNQGESPFSLAVKEKHYLLRNYFWDELRRYTMNKDFQQADPDRAEKILELASRFERPGEETYLLAFLKKWFGEPSPEICNKINLQPKDWNVLHHVVHRGEVVALWWLLSNGGHFENQEINFAHLILEARQSGETTTLMSELLQSPPKIIEQATITDNDDLTRRPPMHSGSSLNNYQVTIVDFYTKNDQVDFQVIQRPLDHIIYDQNLGPNKLMEDALSKDYRHLDSLKQKLRTRDFTAEANSRSTKAAKKADLGTLEFRWLHLPINHVDITDYDRSLATFFKRSQVPVIAGRGKVFLKPNCLREAASSYDQASRNTQELPSTERIAIHMPYLTKAMLSPSTKTSQKPEKDEKQPEMGVLKFDLPSKSHEPMTLDQFFYPSLDNDKRDNDQVVTRYVTERTNDAIGSKLVGKPRERPILAIDQIWIRVLDDKTIISSSTNPTETFQGGVPEQVRRLITFNEENSRFERPKTIDAMIEIILSITTGLFLQQDFFPKTAMAGGQTATESKNVLQIFQESVRNIMNKEAVLYQNFVDTLKEPDSDIHRHVFIRKTPKNPYHVITAETTMIREIKDIRDELNILKAVFESQQAVWHHTFKTDDLETFSGFRYSHPTNPTQILWEIERIIQEAASAHESIDALLELRSKQASIKDAEYGSLQANDAAKQANTSLVFTIVAILFSAPQSACLFHFSFLPLIPATLWAYGDLSDFQRVILKRVLKIISCQKTRHMNYHNRLL</sequence>
<dbReference type="PROSITE" id="PS50088">
    <property type="entry name" value="ANK_REPEAT"/>
    <property type="match status" value="10"/>
</dbReference>
<keyword evidence="1" id="KW-0677">Repeat</keyword>
<dbReference type="InterPro" id="IPR036770">
    <property type="entry name" value="Ankyrin_rpt-contain_sf"/>
</dbReference>
<protein>
    <recommendedName>
        <fullName evidence="7">Ankyrin repeat protein</fullName>
    </recommendedName>
</protein>
<evidence type="ECO:0000256" key="2">
    <source>
        <dbReference type="ARBA" id="ARBA00023043"/>
    </source>
</evidence>
<dbReference type="InterPro" id="IPR002110">
    <property type="entry name" value="Ankyrin_rpt"/>
</dbReference>
<feature type="repeat" description="ANK" evidence="3">
    <location>
        <begin position="574"/>
        <end position="598"/>
    </location>
</feature>
<dbReference type="SUPFAM" id="SSF48403">
    <property type="entry name" value="Ankyrin repeat"/>
    <property type="match status" value="3"/>
</dbReference>
<organism evidence="5 6">
    <name type="scientific">Penicillium vulpinum</name>
    <dbReference type="NCBI Taxonomy" id="29845"/>
    <lineage>
        <taxon>Eukaryota</taxon>
        <taxon>Fungi</taxon>
        <taxon>Dikarya</taxon>
        <taxon>Ascomycota</taxon>
        <taxon>Pezizomycotina</taxon>
        <taxon>Eurotiomycetes</taxon>
        <taxon>Eurotiomycetidae</taxon>
        <taxon>Eurotiales</taxon>
        <taxon>Aspergillaceae</taxon>
        <taxon>Penicillium</taxon>
    </lineage>
</organism>
<feature type="repeat" description="ANK" evidence="3">
    <location>
        <begin position="74"/>
        <end position="106"/>
    </location>
</feature>
<dbReference type="PANTHER" id="PTHR24123:SF33">
    <property type="entry name" value="PROTEIN HOS4"/>
    <property type="match status" value="1"/>
</dbReference>
<evidence type="ECO:0000256" key="1">
    <source>
        <dbReference type="ARBA" id="ARBA00022737"/>
    </source>
</evidence>
<feature type="repeat" description="ANK" evidence="3">
    <location>
        <begin position="305"/>
        <end position="344"/>
    </location>
</feature>
<dbReference type="PRINTS" id="PR01415">
    <property type="entry name" value="ANKYRIN"/>
</dbReference>
<gene>
    <name evidence="5" type="ORF">PENVUL_c007G08294</name>
</gene>
<comment type="caution">
    <text evidence="5">The sequence shown here is derived from an EMBL/GenBank/DDBJ whole genome shotgun (WGS) entry which is preliminary data.</text>
</comment>
<evidence type="ECO:0008006" key="7">
    <source>
        <dbReference type="Google" id="ProtNLM"/>
    </source>
</evidence>
<dbReference type="InterPro" id="IPR051165">
    <property type="entry name" value="Multifunctional_ANK_Repeat"/>
</dbReference>
<keyword evidence="2 3" id="KW-0040">ANK repeat</keyword>
<evidence type="ECO:0000313" key="5">
    <source>
        <dbReference type="EMBL" id="OQE09161.1"/>
    </source>
</evidence>
<feature type="repeat" description="ANK" evidence="3">
    <location>
        <begin position="206"/>
        <end position="238"/>
    </location>
</feature>
<proteinExistence type="predicted"/>
<accession>A0A1V6S537</accession>
<name>A0A1V6S537_9EURO</name>
<dbReference type="PANTHER" id="PTHR24123">
    <property type="entry name" value="ANKYRIN REPEAT-CONTAINING"/>
    <property type="match status" value="1"/>
</dbReference>
<feature type="repeat" description="ANK" evidence="3">
    <location>
        <begin position="107"/>
        <end position="139"/>
    </location>
</feature>